<sequence>MVKSMYVIGRGEGSVKITKGKVISVIVLIAVCIPFTAWKESKVKDFPVSIFSSYVEDENPKDYKYTAFVPDFAIWIHGWEKQRSEGEITSYKKGNRIVNVFHPPGDDGFYLLEARENK</sequence>
<proteinExistence type="predicted"/>
<dbReference type="EMBL" id="FWZB01000039">
    <property type="protein sequence ID" value="SME13242.1"/>
    <property type="molecule type" value="Genomic_DNA"/>
</dbReference>
<keyword evidence="1" id="KW-0472">Membrane</keyword>
<accession>A0A1Y5ZXN8</accession>
<reference evidence="3" key="1">
    <citation type="submission" date="2017-04" db="EMBL/GenBank/DDBJ databases">
        <authorList>
            <person name="Criscuolo A."/>
        </authorList>
    </citation>
    <scope>NUCLEOTIDE SEQUENCE [LARGE SCALE GENOMIC DNA]</scope>
</reference>
<name>A0A1Y5ZXN8_9BACI</name>
<keyword evidence="1" id="KW-1133">Transmembrane helix</keyword>
<gene>
    <name evidence="2" type="ORF">BACERE00191_03237</name>
</gene>
<protein>
    <recommendedName>
        <fullName evidence="4">Outer surface protein</fullName>
    </recommendedName>
</protein>
<evidence type="ECO:0000313" key="3">
    <source>
        <dbReference type="Proteomes" id="UP000194499"/>
    </source>
</evidence>
<dbReference type="Proteomes" id="UP000194499">
    <property type="component" value="Unassembled WGS sequence"/>
</dbReference>
<evidence type="ECO:0000313" key="2">
    <source>
        <dbReference type="EMBL" id="SME13242.1"/>
    </source>
</evidence>
<organism evidence="2 3">
    <name type="scientific">Bacillus pacificus</name>
    <dbReference type="NCBI Taxonomy" id="2026187"/>
    <lineage>
        <taxon>Bacteria</taxon>
        <taxon>Bacillati</taxon>
        <taxon>Bacillota</taxon>
        <taxon>Bacilli</taxon>
        <taxon>Bacillales</taxon>
        <taxon>Bacillaceae</taxon>
        <taxon>Bacillus</taxon>
        <taxon>Bacillus cereus group</taxon>
    </lineage>
</organism>
<keyword evidence="1" id="KW-0812">Transmembrane</keyword>
<dbReference type="AlphaFoldDB" id="A0A1Y5ZXN8"/>
<feature type="transmembrane region" description="Helical" evidence="1">
    <location>
        <begin position="21"/>
        <end position="38"/>
    </location>
</feature>
<evidence type="ECO:0000256" key="1">
    <source>
        <dbReference type="SAM" id="Phobius"/>
    </source>
</evidence>
<evidence type="ECO:0008006" key="4">
    <source>
        <dbReference type="Google" id="ProtNLM"/>
    </source>
</evidence>